<organism evidence="1 2">
    <name type="scientific">Gigaspora rosea</name>
    <dbReference type="NCBI Taxonomy" id="44941"/>
    <lineage>
        <taxon>Eukaryota</taxon>
        <taxon>Fungi</taxon>
        <taxon>Fungi incertae sedis</taxon>
        <taxon>Mucoromycota</taxon>
        <taxon>Glomeromycotina</taxon>
        <taxon>Glomeromycetes</taxon>
        <taxon>Diversisporales</taxon>
        <taxon>Gigasporaceae</taxon>
        <taxon>Gigaspora</taxon>
    </lineage>
</organism>
<comment type="caution">
    <text evidence="1">The sequence shown here is derived from an EMBL/GenBank/DDBJ whole genome shotgun (WGS) entry which is preliminary data.</text>
</comment>
<gene>
    <name evidence="1" type="ORF">C2G38_2145673</name>
</gene>
<reference evidence="1 2" key="1">
    <citation type="submission" date="2018-06" db="EMBL/GenBank/DDBJ databases">
        <title>Comparative genomics reveals the genomic features of Rhizophagus irregularis, R. cerebriforme, R. diaphanum and Gigaspora rosea, and their symbiotic lifestyle signature.</title>
        <authorList>
            <person name="Morin E."/>
            <person name="San Clemente H."/>
            <person name="Chen E.C.H."/>
            <person name="De La Providencia I."/>
            <person name="Hainaut M."/>
            <person name="Kuo A."/>
            <person name="Kohler A."/>
            <person name="Murat C."/>
            <person name="Tang N."/>
            <person name="Roy S."/>
            <person name="Loubradou J."/>
            <person name="Henrissat B."/>
            <person name="Grigoriev I.V."/>
            <person name="Corradi N."/>
            <person name="Roux C."/>
            <person name="Martin F.M."/>
        </authorList>
    </citation>
    <scope>NUCLEOTIDE SEQUENCE [LARGE SCALE GENOMIC DNA]</scope>
    <source>
        <strain evidence="1 2">DAOM 194757</strain>
    </source>
</reference>
<accession>A0A397UP03</accession>
<evidence type="ECO:0000313" key="1">
    <source>
        <dbReference type="EMBL" id="RIB11241.1"/>
    </source>
</evidence>
<dbReference type="OrthoDB" id="10006270at2759"/>
<dbReference type="EMBL" id="QKWP01001156">
    <property type="protein sequence ID" value="RIB11241.1"/>
    <property type="molecule type" value="Genomic_DNA"/>
</dbReference>
<dbReference type="AlphaFoldDB" id="A0A397UP03"/>
<dbReference type="STRING" id="44941.A0A397UP03"/>
<sequence>MTIKMIFKHHSYREGSKPAIKQDKENSDAKIVENVSKNYITIIRTHPYNPISPPNFTVGFTCCGNKSDFGSFQHNSPPSVPKILIFDSSFDGPMKRIVFACFYPADEVEIKMEKYQEVLDILDDENPFLDRDYNSVDKNTEGGIYLGLRTLNSLTLITLNSGLKKALEIDVKCFEGTSQIT</sequence>
<keyword evidence="2" id="KW-1185">Reference proteome</keyword>
<name>A0A397UP03_9GLOM</name>
<proteinExistence type="predicted"/>
<evidence type="ECO:0000313" key="2">
    <source>
        <dbReference type="Proteomes" id="UP000266673"/>
    </source>
</evidence>
<protein>
    <submittedName>
        <fullName evidence="1">Uncharacterized protein</fullName>
    </submittedName>
</protein>
<dbReference type="Proteomes" id="UP000266673">
    <property type="component" value="Unassembled WGS sequence"/>
</dbReference>